<dbReference type="EMBL" id="AK373425">
    <property type="protein sequence ID" value="BAK04622.1"/>
    <property type="molecule type" value="mRNA"/>
</dbReference>
<dbReference type="GO" id="GO:0005634">
    <property type="term" value="C:nucleus"/>
    <property type="evidence" value="ECO:0007669"/>
    <property type="project" value="UniProtKB-SubCell"/>
</dbReference>
<proteinExistence type="evidence at transcript level"/>
<evidence type="ECO:0000256" key="5">
    <source>
        <dbReference type="ARBA" id="ARBA00023125"/>
    </source>
</evidence>
<reference evidence="12" key="3">
    <citation type="submission" date="2020-10" db="EMBL/GenBank/DDBJ databases">
        <authorList>
            <person name="Scholz U."/>
            <person name="Mascher M."/>
            <person name="Fiebig A."/>
        </authorList>
    </citation>
    <scope>NUCLEOTIDE SEQUENCE [LARGE SCALE GENOMIC DNA]</scope>
    <source>
        <strain evidence="12">cv. Morex</strain>
    </source>
</reference>
<dbReference type="PANTHER" id="PTHR22952">
    <property type="entry name" value="CAMP-RESPONSE ELEMENT BINDING PROTEIN-RELATED"/>
    <property type="match status" value="1"/>
</dbReference>
<keyword evidence="4" id="KW-0805">Transcription regulation</keyword>
<dbReference type="RefSeq" id="XP_044950537.1">
    <property type="nucleotide sequence ID" value="XM_045094602.1"/>
</dbReference>
<dbReference type="PROSITE" id="PS50217">
    <property type="entry name" value="BZIP"/>
    <property type="match status" value="1"/>
</dbReference>
<dbReference type="OrthoDB" id="644067at2759"/>
<dbReference type="GeneID" id="123400184"/>
<reference evidence="11" key="1">
    <citation type="journal article" date="2011" name="Plant Physiol.">
        <title>Comprehensive sequence analysis of 24,783 barley full-length cDNAs derived from 12 clone libraries.</title>
        <authorList>
            <person name="Matsumoto T."/>
            <person name="Tanaka T."/>
            <person name="Sakai H."/>
            <person name="Amano N."/>
            <person name="Kanamori H."/>
            <person name="Kurita K."/>
            <person name="Kikuta A."/>
            <person name="Kamiya K."/>
            <person name="Yamamoto M."/>
            <person name="Ikawa H."/>
            <person name="Fujii N."/>
            <person name="Hori K."/>
            <person name="Itoh T."/>
            <person name="Sato K."/>
        </authorList>
    </citation>
    <scope>NUCLEOTIDE SEQUENCE</scope>
    <source>
        <tissue evidence="11">Seed</tissue>
    </source>
</reference>
<keyword evidence="13" id="KW-1185">Reference proteome</keyword>
<evidence type="ECO:0000256" key="2">
    <source>
        <dbReference type="ARBA" id="ARBA00007163"/>
    </source>
</evidence>
<keyword evidence="7" id="KW-0539">Nucleus</keyword>
<dbReference type="GO" id="GO:0045893">
    <property type="term" value="P:positive regulation of DNA-templated transcription"/>
    <property type="evidence" value="ECO:0007669"/>
    <property type="project" value="InterPro"/>
</dbReference>
<evidence type="ECO:0000256" key="3">
    <source>
        <dbReference type="ARBA" id="ARBA00022682"/>
    </source>
</evidence>
<evidence type="ECO:0000259" key="10">
    <source>
        <dbReference type="PROSITE" id="PS50217"/>
    </source>
</evidence>
<dbReference type="GO" id="GO:0003700">
    <property type="term" value="F:DNA-binding transcription factor activity"/>
    <property type="evidence" value="ECO:0007669"/>
    <property type="project" value="InterPro"/>
</dbReference>
<feature type="coiled-coil region" evidence="8">
    <location>
        <begin position="131"/>
        <end position="165"/>
    </location>
</feature>
<dbReference type="Gene3D" id="1.20.5.170">
    <property type="match status" value="1"/>
</dbReference>
<dbReference type="PROSITE" id="PS00036">
    <property type="entry name" value="BZIP_BASIC"/>
    <property type="match status" value="1"/>
</dbReference>
<dbReference type="Proteomes" id="UP000011116">
    <property type="component" value="Chromosome 5H"/>
</dbReference>
<reference evidence="13" key="2">
    <citation type="journal article" date="2012" name="Nature">
        <title>A physical, genetic and functional sequence assembly of the barley genome.</title>
        <authorList>
            <consortium name="The International Barley Genome Sequencing Consortium"/>
            <person name="Mayer K.F."/>
            <person name="Waugh R."/>
            <person name="Brown J.W."/>
            <person name="Schulman A."/>
            <person name="Langridge P."/>
            <person name="Platzer M."/>
            <person name="Fincher G.B."/>
            <person name="Muehlbauer G.J."/>
            <person name="Sato K."/>
            <person name="Close T.J."/>
            <person name="Wise R.P."/>
            <person name="Stein N."/>
        </authorList>
    </citation>
    <scope>NUCLEOTIDE SEQUENCE [LARGE SCALE GENOMIC DNA]</scope>
    <source>
        <strain evidence="13">cv. Morex</strain>
    </source>
</reference>
<comment type="subcellular location">
    <subcellularLocation>
        <location evidence="1">Nucleus</location>
    </subcellularLocation>
</comment>
<keyword evidence="3" id="KW-0938">Abscisic acid signaling pathway</keyword>
<feature type="domain" description="BZIP" evidence="10">
    <location>
        <begin position="113"/>
        <end position="167"/>
    </location>
</feature>
<dbReference type="InterPro" id="IPR004827">
    <property type="entry name" value="bZIP"/>
</dbReference>
<sequence>MSMEADDDDVWGAVTTSPSASPPPAISTALSLNTRLQLLAAAGSPFHPGGGCYRNAAASPSPFFSSAAASFPRIAPLDAGPARRALEREMCYGHAAAAWPGPPGAGAGAPAPVDRRKKRMIKNRESASRSRARKQAHVTQIESEVHQLREENEQLRLKYDQLKASVEVSVPVPVRKTLQRVLSAPF</sequence>
<evidence type="ECO:0000313" key="12">
    <source>
        <dbReference type="EnsemblPlants" id="HORVU.MOREX.r3.5HG0500770.1"/>
    </source>
</evidence>
<evidence type="ECO:0000256" key="7">
    <source>
        <dbReference type="ARBA" id="ARBA00023242"/>
    </source>
</evidence>
<evidence type="ECO:0000256" key="4">
    <source>
        <dbReference type="ARBA" id="ARBA00023015"/>
    </source>
</evidence>
<dbReference type="GO" id="GO:0009738">
    <property type="term" value="P:abscisic acid-activated signaling pathway"/>
    <property type="evidence" value="ECO:0007669"/>
    <property type="project" value="UniProtKB-KW"/>
</dbReference>
<dbReference type="SMR" id="F2EBA0"/>
<dbReference type="InterPro" id="IPR043452">
    <property type="entry name" value="BZIP46-like"/>
</dbReference>
<dbReference type="FunFam" id="1.20.5.170:FF:000020">
    <property type="entry name" value="BZIP transcription factor"/>
    <property type="match status" value="1"/>
</dbReference>
<name>F2EBA0_HORVV</name>
<evidence type="ECO:0000256" key="6">
    <source>
        <dbReference type="ARBA" id="ARBA00023163"/>
    </source>
</evidence>
<feature type="compositionally biased region" description="Acidic residues" evidence="9">
    <location>
        <begin position="1"/>
        <end position="10"/>
    </location>
</feature>
<dbReference type="Gramene" id="HORVU.MOREX.r2.5HG0415650.1">
    <property type="protein sequence ID" value="HORVU.MOREX.r2.5HG0415650.1"/>
    <property type="gene ID" value="HORVU.MOREX.r2.5HG0415650"/>
</dbReference>
<keyword evidence="5" id="KW-0238">DNA-binding</keyword>
<keyword evidence="6" id="KW-0804">Transcription</keyword>
<dbReference type="SUPFAM" id="SSF57959">
    <property type="entry name" value="Leucine zipper domain"/>
    <property type="match status" value="1"/>
</dbReference>
<evidence type="ECO:0000256" key="1">
    <source>
        <dbReference type="ARBA" id="ARBA00004123"/>
    </source>
</evidence>
<dbReference type="AlphaFoldDB" id="F2EBA0"/>
<dbReference type="InterPro" id="IPR046347">
    <property type="entry name" value="bZIP_sf"/>
</dbReference>
<reference evidence="12" key="4">
    <citation type="submission" date="2022-01" db="UniProtKB">
        <authorList>
            <consortium name="EnsemblPlants"/>
        </authorList>
    </citation>
    <scope>IDENTIFICATION</scope>
    <source>
        <strain evidence="12">subsp. vulgare</strain>
    </source>
</reference>
<protein>
    <submittedName>
        <fullName evidence="11">Predicted protein</fullName>
    </submittedName>
</protein>
<feature type="region of interest" description="Disordered" evidence="9">
    <location>
        <begin position="1"/>
        <end position="27"/>
    </location>
</feature>
<dbReference type="Gramene" id="HORVU.MOREX.r3.5HG0500770.1">
    <property type="protein sequence ID" value="HORVU.MOREX.r3.5HG0500770.1"/>
    <property type="gene ID" value="HORVU.MOREX.r3.5HG0500770"/>
</dbReference>
<dbReference type="KEGG" id="hvg:123400184"/>
<evidence type="ECO:0000256" key="9">
    <source>
        <dbReference type="SAM" id="MobiDB-lite"/>
    </source>
</evidence>
<dbReference type="GO" id="GO:0003677">
    <property type="term" value="F:DNA binding"/>
    <property type="evidence" value="ECO:0007669"/>
    <property type="project" value="UniProtKB-KW"/>
</dbReference>
<dbReference type="EnsemblPlants" id="HORVU.MOREX.r3.5HG0500770.1">
    <property type="protein sequence ID" value="HORVU.MOREX.r3.5HG0500770.1"/>
    <property type="gene ID" value="HORVU.MOREX.r3.5HG0500770"/>
</dbReference>
<organism evidence="11">
    <name type="scientific">Hordeum vulgare subsp. vulgare</name>
    <name type="common">Domesticated barley</name>
    <dbReference type="NCBI Taxonomy" id="112509"/>
    <lineage>
        <taxon>Eukaryota</taxon>
        <taxon>Viridiplantae</taxon>
        <taxon>Streptophyta</taxon>
        <taxon>Embryophyta</taxon>
        <taxon>Tracheophyta</taxon>
        <taxon>Spermatophyta</taxon>
        <taxon>Magnoliopsida</taxon>
        <taxon>Liliopsida</taxon>
        <taxon>Poales</taxon>
        <taxon>Poaceae</taxon>
        <taxon>BOP clade</taxon>
        <taxon>Pooideae</taxon>
        <taxon>Triticodae</taxon>
        <taxon>Triticeae</taxon>
        <taxon>Hordeinae</taxon>
        <taxon>Hordeum</taxon>
    </lineage>
</organism>
<keyword evidence="8" id="KW-0175">Coiled coil</keyword>
<comment type="similarity">
    <text evidence="2">Belongs to the bZIP family.</text>
</comment>
<gene>
    <name evidence="12" type="primary">LOC123400184</name>
</gene>
<accession>F2EBA0</accession>
<dbReference type="CDD" id="cd14707">
    <property type="entry name" value="bZIP_plant_BZIP46"/>
    <property type="match status" value="1"/>
</dbReference>
<dbReference type="PANTHER" id="PTHR22952:SF355">
    <property type="entry name" value="OS09G0540800 PROTEIN"/>
    <property type="match status" value="1"/>
</dbReference>
<evidence type="ECO:0000313" key="13">
    <source>
        <dbReference type="Proteomes" id="UP000011116"/>
    </source>
</evidence>
<evidence type="ECO:0000313" key="11">
    <source>
        <dbReference type="EMBL" id="BAK04622.1"/>
    </source>
</evidence>
<dbReference type="Pfam" id="PF00170">
    <property type="entry name" value="bZIP_1"/>
    <property type="match status" value="1"/>
</dbReference>
<evidence type="ECO:0000256" key="8">
    <source>
        <dbReference type="SAM" id="Coils"/>
    </source>
</evidence>
<dbReference type="SMART" id="SM00338">
    <property type="entry name" value="BRLZ"/>
    <property type="match status" value="1"/>
</dbReference>